<keyword evidence="2" id="KW-0732">Signal</keyword>
<feature type="signal peptide" evidence="2">
    <location>
        <begin position="1"/>
        <end position="26"/>
    </location>
</feature>
<feature type="chain" id="PRO_5045547701" description="Fe/B12 periplasmic-binding domain-containing protein" evidence="2">
    <location>
        <begin position="27"/>
        <end position="379"/>
    </location>
</feature>
<evidence type="ECO:0000259" key="3">
    <source>
        <dbReference type="PROSITE" id="PS50983"/>
    </source>
</evidence>
<dbReference type="EMBL" id="BAAACR010000012">
    <property type="protein sequence ID" value="GAA0214231.1"/>
    <property type="molecule type" value="Genomic_DNA"/>
</dbReference>
<comment type="caution">
    <text evidence="4">The sequence shown here is derived from an EMBL/GenBank/DDBJ whole genome shotgun (WGS) entry which is preliminary data.</text>
</comment>
<evidence type="ECO:0000313" key="4">
    <source>
        <dbReference type="EMBL" id="GAA0214231.1"/>
    </source>
</evidence>
<dbReference type="Pfam" id="PF01497">
    <property type="entry name" value="Peripla_BP_2"/>
    <property type="match status" value="1"/>
</dbReference>
<gene>
    <name evidence="4" type="ORF">GCM10008919_16850</name>
</gene>
<dbReference type="InterPro" id="IPR002491">
    <property type="entry name" value="ABC_transptr_periplasmic_BD"/>
</dbReference>
<dbReference type="InterPro" id="IPR050902">
    <property type="entry name" value="ABC_Transporter_SBP"/>
</dbReference>
<protein>
    <recommendedName>
        <fullName evidence="3">Fe/B12 periplasmic-binding domain-containing protein</fullName>
    </recommendedName>
</protein>
<accession>A0ABN0T772</accession>
<sequence>MKKIYTLLCLALLCIFVLTGCTSETASEDKAEQKTVTVTDAAGRSVTLKQPIRSYAISTFDLIDFIVPLKGEEAFAMLKGVGDSGGKKSYDKVYEPRFPQYKDQWKIISPHNAPFDVEAILTAKPDVLIVNSAMQGHMHAMDIEPRLTEAGIALLLVDVPGTSPQSAQDLYRLLGEVFGEPEKASEVASFLDQQYADLQAGLAKVSGPKPLVYYEKSGSAEIFGPSSRSNVSGWGTLITRAGGENLADRAGAGKPVDGPPGSVSLDPEYILTSDPDFIFLSGTSPMGLGAPPEESIKDRFSIVSRPGWDRLKAVKNKNVYEYQHELARTTCVFYPMLSFAKLFYPEAFANIDPEARLAEFYDRFMLIKSSDGLWKMRLP</sequence>
<dbReference type="SUPFAM" id="SSF53807">
    <property type="entry name" value="Helical backbone' metal receptor"/>
    <property type="match status" value="1"/>
</dbReference>
<dbReference type="PROSITE" id="PS50983">
    <property type="entry name" value="FE_B12_PBP"/>
    <property type="match status" value="1"/>
</dbReference>
<name>A0ABN0T772_9FIRM</name>
<organism evidence="4 5">
    <name type="scientific">Selenomonas dianae</name>
    <dbReference type="NCBI Taxonomy" id="135079"/>
    <lineage>
        <taxon>Bacteria</taxon>
        <taxon>Bacillati</taxon>
        <taxon>Bacillota</taxon>
        <taxon>Negativicutes</taxon>
        <taxon>Selenomonadales</taxon>
        <taxon>Selenomonadaceae</taxon>
        <taxon>Selenomonas</taxon>
    </lineage>
</organism>
<dbReference type="PROSITE" id="PS51257">
    <property type="entry name" value="PROKAR_LIPOPROTEIN"/>
    <property type="match status" value="1"/>
</dbReference>
<reference evidence="4 5" key="1">
    <citation type="journal article" date="2019" name="Int. J. Syst. Evol. Microbiol.">
        <title>The Global Catalogue of Microorganisms (GCM) 10K type strain sequencing project: providing services to taxonomists for standard genome sequencing and annotation.</title>
        <authorList>
            <consortium name="The Broad Institute Genomics Platform"/>
            <consortium name="The Broad Institute Genome Sequencing Center for Infectious Disease"/>
            <person name="Wu L."/>
            <person name="Ma J."/>
        </authorList>
    </citation>
    <scope>NUCLEOTIDE SEQUENCE [LARGE SCALE GENOMIC DNA]</scope>
    <source>
        <strain evidence="4 5">JCM 8542</strain>
    </source>
</reference>
<dbReference type="Gene3D" id="3.40.50.1980">
    <property type="entry name" value="Nitrogenase molybdenum iron protein domain"/>
    <property type="match status" value="2"/>
</dbReference>
<comment type="similarity">
    <text evidence="1">Belongs to the bacterial solute-binding protein 8 family.</text>
</comment>
<dbReference type="PANTHER" id="PTHR30535:SF34">
    <property type="entry name" value="MOLYBDATE-BINDING PROTEIN MOLA"/>
    <property type="match status" value="1"/>
</dbReference>
<proteinExistence type="inferred from homology"/>
<dbReference type="PANTHER" id="PTHR30535">
    <property type="entry name" value="VITAMIN B12-BINDING PROTEIN"/>
    <property type="match status" value="1"/>
</dbReference>
<evidence type="ECO:0000313" key="5">
    <source>
        <dbReference type="Proteomes" id="UP001500399"/>
    </source>
</evidence>
<dbReference type="Proteomes" id="UP001500399">
    <property type="component" value="Unassembled WGS sequence"/>
</dbReference>
<keyword evidence="5" id="KW-1185">Reference proteome</keyword>
<evidence type="ECO:0000256" key="1">
    <source>
        <dbReference type="ARBA" id="ARBA00008814"/>
    </source>
</evidence>
<feature type="domain" description="Fe/B12 periplasmic-binding" evidence="3">
    <location>
        <begin position="54"/>
        <end position="355"/>
    </location>
</feature>
<evidence type="ECO:0000256" key="2">
    <source>
        <dbReference type="SAM" id="SignalP"/>
    </source>
</evidence>
<dbReference type="RefSeq" id="WP_304987343.1">
    <property type="nucleotide sequence ID" value="NZ_BAAACR010000012.1"/>
</dbReference>